<dbReference type="EMBL" id="SNVI01000002">
    <property type="protein sequence ID" value="TFE39209.1"/>
    <property type="molecule type" value="Genomic_DNA"/>
</dbReference>
<accession>A0A4Y8MP14</accession>
<name>A0A4Y8MP14_9BURK</name>
<dbReference type="InterPro" id="IPR004843">
    <property type="entry name" value="Calcineurin-like_PHP"/>
</dbReference>
<dbReference type="PANTHER" id="PTHR42850:SF4">
    <property type="entry name" value="ZINC-DEPENDENT ENDOPOLYPHOSPHATASE"/>
    <property type="match status" value="1"/>
</dbReference>
<dbReference type="PANTHER" id="PTHR42850">
    <property type="entry name" value="METALLOPHOSPHOESTERASE"/>
    <property type="match status" value="1"/>
</dbReference>
<proteinExistence type="predicted"/>
<evidence type="ECO:0000313" key="3">
    <source>
        <dbReference type="Proteomes" id="UP000297385"/>
    </source>
</evidence>
<dbReference type="Proteomes" id="UP000297385">
    <property type="component" value="Unassembled WGS sequence"/>
</dbReference>
<organism evidence="2 3">
    <name type="scientific">Paraburkholderia dipogonis</name>
    <dbReference type="NCBI Taxonomy" id="1211383"/>
    <lineage>
        <taxon>Bacteria</taxon>
        <taxon>Pseudomonadati</taxon>
        <taxon>Pseudomonadota</taxon>
        <taxon>Betaproteobacteria</taxon>
        <taxon>Burkholderiales</taxon>
        <taxon>Burkholderiaceae</taxon>
        <taxon>Paraburkholderia</taxon>
    </lineage>
</organism>
<reference evidence="2 3" key="1">
    <citation type="submission" date="2019-03" db="EMBL/GenBank/DDBJ databases">
        <title>Complete Genome Sequence of Paraburkholderia dipogonis ICMP 19430T, a Nitrogen-fixing Symbiont of the South African Invasive Legume Dipogon lignosus in New Zealand.</title>
        <authorList>
            <person name="De Meyer S.E."/>
        </authorList>
    </citation>
    <scope>NUCLEOTIDE SEQUENCE [LARGE SCALE GENOMIC DNA]</scope>
    <source>
        <strain evidence="2 3">ICMP 19430</strain>
    </source>
</reference>
<evidence type="ECO:0000313" key="2">
    <source>
        <dbReference type="EMBL" id="TFE39209.1"/>
    </source>
</evidence>
<dbReference type="InterPro" id="IPR029052">
    <property type="entry name" value="Metallo-depent_PP-like"/>
</dbReference>
<comment type="caution">
    <text evidence="2">The sequence shown here is derived from an EMBL/GenBank/DDBJ whole genome shotgun (WGS) entry which is preliminary data.</text>
</comment>
<sequence>MGARTTVVVHIAVNRECLDAPHVTERKRPCRRHSTNATMAPLRPHATKAALVPKLDRNDGNAMRVPTPRYKSTLKALDWRSTLGDARRHCARKAQPKRTRSRSKPSGLYAATVQKSLVVSRQPHCGENMQQTFIPVRRFKKNTAGRDFVVGDLHGCFSRLGKELELRRYDPSRDRLFAVGDLVDRGVESPAVLEFVDRYRIQSVRGNHEDTIVRWHRHGGKNASIRSNGGEWLFDMAYDEAALHDIVTYMAALPYAIEIETDEGLVGIVHANVPMQSWPKMVQALEQEDRNGPVRRKVIWDRSRWIPGKAAGFVSMRRAFAQLCQRFASGWRDPGSRIDGVAAVIVGHTPVREPKVRGNVINVDTGLVYGGALTLLRLDEIPNLLNRAAREQPAFGRSEGYPAGSGV</sequence>
<dbReference type="GeneID" id="97304590"/>
<dbReference type="SUPFAM" id="SSF56300">
    <property type="entry name" value="Metallo-dependent phosphatases"/>
    <property type="match status" value="1"/>
</dbReference>
<dbReference type="Pfam" id="PF00149">
    <property type="entry name" value="Metallophos"/>
    <property type="match status" value="1"/>
</dbReference>
<evidence type="ECO:0000259" key="1">
    <source>
        <dbReference type="Pfam" id="PF00149"/>
    </source>
</evidence>
<protein>
    <recommendedName>
        <fullName evidence="1">Calcineurin-like phosphoesterase domain-containing protein</fullName>
    </recommendedName>
</protein>
<dbReference type="RefSeq" id="WP_134459313.1">
    <property type="nucleotide sequence ID" value="NZ_JBHUFR010000006.1"/>
</dbReference>
<dbReference type="Gene3D" id="3.60.21.10">
    <property type="match status" value="1"/>
</dbReference>
<dbReference type="AlphaFoldDB" id="A0A4Y8MP14"/>
<feature type="domain" description="Calcineurin-like phosphoesterase" evidence="1">
    <location>
        <begin position="149"/>
        <end position="350"/>
    </location>
</feature>
<gene>
    <name evidence="2" type="ORF">E2553_20305</name>
</gene>
<dbReference type="GO" id="GO:0016791">
    <property type="term" value="F:phosphatase activity"/>
    <property type="evidence" value="ECO:0007669"/>
    <property type="project" value="TreeGrafter"/>
</dbReference>
<dbReference type="InterPro" id="IPR050126">
    <property type="entry name" value="Ap4A_hydrolase"/>
</dbReference>
<dbReference type="GO" id="GO:0005737">
    <property type="term" value="C:cytoplasm"/>
    <property type="evidence" value="ECO:0007669"/>
    <property type="project" value="TreeGrafter"/>
</dbReference>